<reference evidence="1" key="2">
    <citation type="journal article" date="2022" name="Res Sq">
        <title>Comparative Genomics Reveals Insights into the Divergent Evolution of Astigmatic Mites and Household Pest Adaptations.</title>
        <authorList>
            <person name="Xiong Q."/>
            <person name="Wan A.T.-Y."/>
            <person name="Liu X.-Y."/>
            <person name="Fung C.S.-H."/>
            <person name="Xiao X."/>
            <person name="Malainual N."/>
            <person name="Hou J."/>
            <person name="Wang L."/>
            <person name="Wang M."/>
            <person name="Yang K."/>
            <person name="Cui Y."/>
            <person name="Leung E."/>
            <person name="Nong W."/>
            <person name="Shin S.-K."/>
            <person name="Au S."/>
            <person name="Jeong K.Y."/>
            <person name="Chew F.T."/>
            <person name="Hui J."/>
            <person name="Leung T.F."/>
            <person name="Tungtrongchitr A."/>
            <person name="Zhong N."/>
            <person name="Liu Z."/>
            <person name="Tsui S."/>
        </authorList>
    </citation>
    <scope>NUCLEOTIDE SEQUENCE</scope>
    <source>
        <strain evidence="1">Derf</strain>
        <tissue evidence="1">Whole organism</tissue>
    </source>
</reference>
<dbReference type="AlphaFoldDB" id="A0A922HVJ8"/>
<keyword evidence="2" id="KW-1185">Reference proteome</keyword>
<comment type="caution">
    <text evidence="1">The sequence shown here is derived from an EMBL/GenBank/DDBJ whole genome shotgun (WGS) entry which is preliminary data.</text>
</comment>
<gene>
    <name evidence="1" type="ORF">DERF_009018</name>
</gene>
<organism evidence="1 2">
    <name type="scientific">Dermatophagoides farinae</name>
    <name type="common">American house dust mite</name>
    <dbReference type="NCBI Taxonomy" id="6954"/>
    <lineage>
        <taxon>Eukaryota</taxon>
        <taxon>Metazoa</taxon>
        <taxon>Ecdysozoa</taxon>
        <taxon>Arthropoda</taxon>
        <taxon>Chelicerata</taxon>
        <taxon>Arachnida</taxon>
        <taxon>Acari</taxon>
        <taxon>Acariformes</taxon>
        <taxon>Sarcoptiformes</taxon>
        <taxon>Astigmata</taxon>
        <taxon>Psoroptidia</taxon>
        <taxon>Analgoidea</taxon>
        <taxon>Pyroglyphidae</taxon>
        <taxon>Dermatophagoidinae</taxon>
        <taxon>Dermatophagoides</taxon>
    </lineage>
</organism>
<protein>
    <submittedName>
        <fullName evidence="1">Uncharacterized protein</fullName>
    </submittedName>
</protein>
<name>A0A922HVJ8_DERFA</name>
<evidence type="ECO:0000313" key="1">
    <source>
        <dbReference type="EMBL" id="KAH9510498.1"/>
    </source>
</evidence>
<accession>A0A922HVJ8</accession>
<sequence length="68" mass="8163">MPWKWASMIPSNPSIINPEVRLKSNQNIDIIIRYDQMKLNTNVNLLRRLNSTNKRFRLKDQINILRNN</sequence>
<reference evidence="1" key="1">
    <citation type="submission" date="2013-05" db="EMBL/GenBank/DDBJ databases">
        <authorList>
            <person name="Yim A.K.Y."/>
            <person name="Chan T.F."/>
            <person name="Ji K.M."/>
            <person name="Liu X.Y."/>
            <person name="Zhou J.W."/>
            <person name="Li R.Q."/>
            <person name="Yang K.Y."/>
            <person name="Li J."/>
            <person name="Li M."/>
            <person name="Law P.T.W."/>
            <person name="Wu Y.L."/>
            <person name="Cai Z.L."/>
            <person name="Qin H."/>
            <person name="Bao Y."/>
            <person name="Leung R.K.K."/>
            <person name="Ng P.K.S."/>
            <person name="Zou J."/>
            <person name="Zhong X.J."/>
            <person name="Ran P.X."/>
            <person name="Zhong N.S."/>
            <person name="Liu Z.G."/>
            <person name="Tsui S.K.W."/>
        </authorList>
    </citation>
    <scope>NUCLEOTIDE SEQUENCE</scope>
    <source>
        <strain evidence="1">Derf</strain>
        <tissue evidence="1">Whole organism</tissue>
    </source>
</reference>
<evidence type="ECO:0000313" key="2">
    <source>
        <dbReference type="Proteomes" id="UP000790347"/>
    </source>
</evidence>
<dbReference type="EMBL" id="ASGP02000004">
    <property type="protein sequence ID" value="KAH9510498.1"/>
    <property type="molecule type" value="Genomic_DNA"/>
</dbReference>
<dbReference type="Proteomes" id="UP000790347">
    <property type="component" value="Unassembled WGS sequence"/>
</dbReference>
<proteinExistence type="predicted"/>